<name>A0A7W7S8D2_9ACTN</name>
<dbReference type="Pfam" id="PF16715">
    <property type="entry name" value="CDPS"/>
    <property type="match status" value="1"/>
</dbReference>
<dbReference type="EMBL" id="JACHJR010000001">
    <property type="protein sequence ID" value="MBB4945770.1"/>
    <property type="molecule type" value="Genomic_DNA"/>
</dbReference>
<dbReference type="AlphaFoldDB" id="A0A7W7S8D2"/>
<evidence type="ECO:0000256" key="1">
    <source>
        <dbReference type="ARBA" id="ARBA00006034"/>
    </source>
</evidence>
<proteinExistence type="inferred from homology"/>
<protein>
    <recommendedName>
        <fullName evidence="3">Cyclodipeptide synthase</fullName>
    </recommendedName>
</protein>
<evidence type="ECO:0000313" key="4">
    <source>
        <dbReference type="EMBL" id="MBB4945770.1"/>
    </source>
</evidence>
<reference evidence="4 5" key="1">
    <citation type="submission" date="2020-08" db="EMBL/GenBank/DDBJ databases">
        <title>Sequencing the genomes of 1000 actinobacteria strains.</title>
        <authorList>
            <person name="Klenk H.-P."/>
        </authorList>
    </citation>
    <scope>NUCLEOTIDE SEQUENCE [LARGE SCALE GENOMIC DNA]</scope>
    <source>
        <strain evidence="4 5">DSM 44786</strain>
    </source>
</reference>
<keyword evidence="5" id="KW-1185">Reference proteome</keyword>
<dbReference type="Gene3D" id="3.40.50.11710">
    <property type="entry name" value="Cyclodipeptide synthase"/>
    <property type="match status" value="1"/>
</dbReference>
<dbReference type="NCBIfam" id="TIGR04539">
    <property type="entry name" value="tRNA_cyclodipep"/>
    <property type="match status" value="1"/>
</dbReference>
<accession>A0A7W7S8D2</accession>
<organism evidence="4 5">
    <name type="scientific">Kitasatospora gansuensis</name>
    <dbReference type="NCBI Taxonomy" id="258050"/>
    <lineage>
        <taxon>Bacteria</taxon>
        <taxon>Bacillati</taxon>
        <taxon>Actinomycetota</taxon>
        <taxon>Actinomycetes</taxon>
        <taxon>Kitasatosporales</taxon>
        <taxon>Streptomycetaceae</taxon>
        <taxon>Kitasatospora</taxon>
    </lineage>
</organism>
<evidence type="ECO:0000256" key="2">
    <source>
        <dbReference type="ARBA" id="ARBA00022679"/>
    </source>
</evidence>
<dbReference type="GO" id="GO:0016755">
    <property type="term" value="F:aminoacyltransferase activity"/>
    <property type="evidence" value="ECO:0007669"/>
    <property type="project" value="InterPro"/>
</dbReference>
<dbReference type="InterPro" id="IPR030903">
    <property type="entry name" value="CDPS"/>
</dbReference>
<gene>
    <name evidence="4" type="ORF">F4556_001305</name>
</gene>
<evidence type="ECO:0000313" key="5">
    <source>
        <dbReference type="Proteomes" id="UP000573327"/>
    </source>
</evidence>
<keyword evidence="2 4" id="KW-0808">Transferase</keyword>
<sequence>MTETLLSTTFSTFQALPFSDRCHRVWQRGDHLLIGVSPGNSYFSHLRIAQLVRWGRQFFDSVDVVHADLHVDTQFAAFGYPADQARRRAAKETKTTRRRIERGVELAGRSRVGVHALSEFADTPAYRRLAGEVAGALAEDEDFRLATEGMAAGFLAARLPEGQAPSADQLAAGVAYIAAELPFFLDTPSLLDVPSSVSCYHVELPLTPVLFGRDRGLRAAPGQGYAVVRPRAVPQLPQVATAA</sequence>
<dbReference type="Proteomes" id="UP000573327">
    <property type="component" value="Unassembled WGS sequence"/>
</dbReference>
<keyword evidence="4" id="KW-0012">Acyltransferase</keyword>
<evidence type="ECO:0000256" key="3">
    <source>
        <dbReference type="ARBA" id="ARBA00030771"/>
    </source>
</evidence>
<comment type="caution">
    <text evidence="4">The sequence shown here is derived from an EMBL/GenBank/DDBJ whole genome shotgun (WGS) entry which is preliminary data.</text>
</comment>
<comment type="similarity">
    <text evidence="1">Belongs to the CDPS family.</text>
</comment>
<dbReference type="RefSeq" id="WP_184912390.1">
    <property type="nucleotide sequence ID" value="NZ_JACHJR010000001.1"/>
</dbReference>
<dbReference type="InterPro" id="IPR038622">
    <property type="entry name" value="CDPS_sf"/>
</dbReference>